<evidence type="ECO:0000256" key="1">
    <source>
        <dbReference type="ARBA" id="ARBA00004651"/>
    </source>
</evidence>
<feature type="transmembrane region" description="Helical" evidence="6">
    <location>
        <begin position="116"/>
        <end position="138"/>
    </location>
</feature>
<keyword evidence="3 6" id="KW-0812">Transmembrane</keyword>
<feature type="transmembrane region" description="Helical" evidence="6">
    <location>
        <begin position="334"/>
        <end position="354"/>
    </location>
</feature>
<dbReference type="GO" id="GO:0005886">
    <property type="term" value="C:plasma membrane"/>
    <property type="evidence" value="ECO:0007669"/>
    <property type="project" value="UniProtKB-SubCell"/>
</dbReference>
<dbReference type="InterPro" id="IPR001851">
    <property type="entry name" value="ABC_transp_permease"/>
</dbReference>
<organism evidence="7">
    <name type="scientific">Leptotrichia rugosa</name>
    <dbReference type="NCBI Taxonomy" id="3239302"/>
    <lineage>
        <taxon>Bacteria</taxon>
        <taxon>Fusobacteriati</taxon>
        <taxon>Fusobacteriota</taxon>
        <taxon>Fusobacteriia</taxon>
        <taxon>Fusobacteriales</taxon>
        <taxon>Leptotrichiaceae</taxon>
        <taxon>Leptotrichia</taxon>
    </lineage>
</organism>
<evidence type="ECO:0000256" key="5">
    <source>
        <dbReference type="ARBA" id="ARBA00023136"/>
    </source>
</evidence>
<feature type="transmembrane region" description="Helical" evidence="6">
    <location>
        <begin position="277"/>
        <end position="296"/>
    </location>
</feature>
<evidence type="ECO:0000256" key="4">
    <source>
        <dbReference type="ARBA" id="ARBA00022989"/>
    </source>
</evidence>
<dbReference type="AlphaFoldDB" id="A0AB39VDR4"/>
<reference evidence="7" key="1">
    <citation type="submission" date="2024-07" db="EMBL/GenBank/DDBJ databases">
        <authorList>
            <person name="Li X.-J."/>
            <person name="Wang X."/>
        </authorList>
    </citation>
    <scope>NUCLEOTIDE SEQUENCE</scope>
    <source>
        <strain evidence="7">HSP-334</strain>
    </source>
</reference>
<keyword evidence="5 6" id="KW-0472">Membrane</keyword>
<evidence type="ECO:0000256" key="6">
    <source>
        <dbReference type="SAM" id="Phobius"/>
    </source>
</evidence>
<dbReference type="KEGG" id="lrug:AB8B22_06670"/>
<feature type="transmembrane region" description="Helical" evidence="6">
    <location>
        <begin position="303"/>
        <end position="322"/>
    </location>
</feature>
<comment type="subcellular location">
    <subcellularLocation>
        <location evidence="1">Cell membrane</location>
        <topology evidence="1">Multi-pass membrane protein</topology>
    </subcellularLocation>
</comment>
<dbReference type="EMBL" id="CP165644">
    <property type="protein sequence ID" value="XDU66109.1"/>
    <property type="molecule type" value="Genomic_DNA"/>
</dbReference>
<name>A0AB39VDR4_9FUSO</name>
<dbReference type="PANTHER" id="PTHR47089:SF1">
    <property type="entry name" value="GUANOSINE ABC TRANSPORTER PERMEASE PROTEIN NUPP"/>
    <property type="match status" value="1"/>
</dbReference>
<feature type="transmembrane region" description="Helical" evidence="6">
    <location>
        <begin position="64"/>
        <end position="85"/>
    </location>
</feature>
<evidence type="ECO:0000256" key="2">
    <source>
        <dbReference type="ARBA" id="ARBA00022475"/>
    </source>
</evidence>
<feature type="transmembrane region" description="Helical" evidence="6">
    <location>
        <begin position="203"/>
        <end position="221"/>
    </location>
</feature>
<dbReference type="RefSeq" id="WP_231724692.1">
    <property type="nucleotide sequence ID" value="NZ_CP165644.1"/>
</dbReference>
<keyword evidence="4 6" id="KW-1133">Transmembrane helix</keyword>
<evidence type="ECO:0000256" key="3">
    <source>
        <dbReference type="ARBA" id="ARBA00022692"/>
    </source>
</evidence>
<gene>
    <name evidence="7" type="ORF">AB8B22_06670</name>
</gene>
<dbReference type="PANTHER" id="PTHR47089">
    <property type="entry name" value="ABC TRANSPORTER, PERMEASE PROTEIN"/>
    <property type="match status" value="1"/>
</dbReference>
<dbReference type="GO" id="GO:0022857">
    <property type="term" value="F:transmembrane transporter activity"/>
    <property type="evidence" value="ECO:0007669"/>
    <property type="project" value="InterPro"/>
</dbReference>
<feature type="transmembrane region" description="Helical" evidence="6">
    <location>
        <begin position="12"/>
        <end position="33"/>
    </location>
</feature>
<protein>
    <submittedName>
        <fullName evidence="7">ABC transporter permease</fullName>
    </submittedName>
</protein>
<evidence type="ECO:0000313" key="7">
    <source>
        <dbReference type="EMBL" id="XDU66109.1"/>
    </source>
</evidence>
<dbReference type="Pfam" id="PF02653">
    <property type="entry name" value="BPD_transp_2"/>
    <property type="match status" value="1"/>
</dbReference>
<accession>A0AB39VDR4</accession>
<keyword evidence="2" id="KW-1003">Cell membrane</keyword>
<sequence>MMKSNEIKSKIIDFIPTIVSVFIALIIGGIIMISKGLNPFVAYFDMVKAAFYQSSPRSPFFSGLAKTLFIATPLIFSALSAMVAFRAGLFNIGMQGQMIAGGLTAAFWAVAFKNQFLGNVVIVIIVAMVAGFIWAGIAGFLKSRFGVNEVISTIMLNYIIVEIQNFLINGPLKDPLSQIPQTVKVVKNARLPLLFAKVTKQNLNFGFILAILLIIALYCFFKYSKKGYEIKAVGQSETVAENAGINPKKIMFLAMGIAGICAGLGGAERVLGGASQYAYTELIMGDYGFTGLAVALLGKNNPFGILVAGIFYAALEVGGQMLQQRYQVDKDIVYIIQALIIIFVASENLFKFFIKKKKK</sequence>
<feature type="transmembrane region" description="Helical" evidence="6">
    <location>
        <begin position="250"/>
        <end position="271"/>
    </location>
</feature>
<dbReference type="CDD" id="cd06580">
    <property type="entry name" value="TM_PBP1_transp_TpRbsC_like"/>
    <property type="match status" value="1"/>
</dbReference>
<proteinExistence type="predicted"/>